<sequence length="260" mass="28918">MVPSKLKGRSTKFNIDILSKKDENGDTISSWCRQGIDGSGFCIVCNHTIKCTQHGIAVIKRHATSKRHIEAAKNHRDSAGVLKTPKTYQTHLDFSQSSATLAGGQVVRAETLFVLGITLKEVPFSWADTATSLFPGMFPDSEIAKQFSCKRTKASYKVSDGLESYFRRLVMDELNRPNVFYSIAIDEMPLPEQHCQQLDVMRALVLIEALLRKGHIDPASQGAPLLAQLKDLQDKSSDPVQVKARKISLIIQKLIQQPEV</sequence>
<organism evidence="1 2">
    <name type="scientific">Amblyomma americanum</name>
    <name type="common">Lone star tick</name>
    <dbReference type="NCBI Taxonomy" id="6943"/>
    <lineage>
        <taxon>Eukaryota</taxon>
        <taxon>Metazoa</taxon>
        <taxon>Ecdysozoa</taxon>
        <taxon>Arthropoda</taxon>
        <taxon>Chelicerata</taxon>
        <taxon>Arachnida</taxon>
        <taxon>Acari</taxon>
        <taxon>Parasitiformes</taxon>
        <taxon>Ixodida</taxon>
        <taxon>Ixodoidea</taxon>
        <taxon>Ixodidae</taxon>
        <taxon>Amblyomminae</taxon>
        <taxon>Amblyomma</taxon>
    </lineage>
</organism>
<reference evidence="1 2" key="1">
    <citation type="journal article" date="2023" name="Arcadia Sci">
        <title>De novo assembly of a long-read Amblyomma americanum tick genome.</title>
        <authorList>
            <person name="Chou S."/>
            <person name="Poskanzer K.E."/>
            <person name="Rollins M."/>
            <person name="Thuy-Boun P.S."/>
        </authorList>
    </citation>
    <scope>NUCLEOTIDE SEQUENCE [LARGE SCALE GENOMIC DNA]</scope>
    <source>
        <strain evidence="1">F_SG_1</strain>
        <tissue evidence="1">Salivary glands</tissue>
    </source>
</reference>
<proteinExistence type="predicted"/>
<accession>A0AAQ4EJ39</accession>
<dbReference type="EMBL" id="JARKHS020015100">
    <property type="protein sequence ID" value="KAK8774732.1"/>
    <property type="molecule type" value="Genomic_DNA"/>
</dbReference>
<dbReference type="AlphaFoldDB" id="A0AAQ4EJ39"/>
<gene>
    <name evidence="1" type="ORF">V5799_010734</name>
</gene>
<dbReference type="PANTHER" id="PTHR37162">
    <property type="entry name" value="HAT FAMILY DIMERISATION DOMAINCONTAINING PROTEIN-RELATED"/>
    <property type="match status" value="1"/>
</dbReference>
<protein>
    <submittedName>
        <fullName evidence="1">Uncharacterized protein</fullName>
    </submittedName>
</protein>
<keyword evidence="2" id="KW-1185">Reference proteome</keyword>
<dbReference type="PANTHER" id="PTHR37162:SF1">
    <property type="entry name" value="BED-TYPE DOMAIN-CONTAINING PROTEIN"/>
    <property type="match status" value="1"/>
</dbReference>
<dbReference type="Proteomes" id="UP001321473">
    <property type="component" value="Unassembled WGS sequence"/>
</dbReference>
<name>A0AAQ4EJ39_AMBAM</name>
<comment type="caution">
    <text evidence="1">The sequence shown here is derived from an EMBL/GenBank/DDBJ whole genome shotgun (WGS) entry which is preliminary data.</text>
</comment>
<evidence type="ECO:0000313" key="2">
    <source>
        <dbReference type="Proteomes" id="UP001321473"/>
    </source>
</evidence>
<evidence type="ECO:0000313" key="1">
    <source>
        <dbReference type="EMBL" id="KAK8774732.1"/>
    </source>
</evidence>